<reference evidence="11 12" key="1">
    <citation type="submission" date="2019-08" db="EMBL/GenBank/DDBJ databases">
        <title>Deep-cultivation of Planctomycetes and their phenomic and genomic characterization uncovers novel biology.</title>
        <authorList>
            <person name="Wiegand S."/>
            <person name="Jogler M."/>
            <person name="Boedeker C."/>
            <person name="Pinto D."/>
            <person name="Vollmers J."/>
            <person name="Rivas-Marin E."/>
            <person name="Kohn T."/>
            <person name="Peeters S.H."/>
            <person name="Heuer A."/>
            <person name="Rast P."/>
            <person name="Oberbeckmann S."/>
            <person name="Bunk B."/>
            <person name="Jeske O."/>
            <person name="Meyerdierks A."/>
            <person name="Storesund J.E."/>
            <person name="Kallscheuer N."/>
            <person name="Luecker S."/>
            <person name="Lage O.M."/>
            <person name="Pohl T."/>
            <person name="Merkel B.J."/>
            <person name="Hornburger P."/>
            <person name="Mueller R.-W."/>
            <person name="Bruemmer F."/>
            <person name="Labrenz M."/>
            <person name="Spormann A.M."/>
            <person name="Op Den Camp H."/>
            <person name="Overmann J."/>
            <person name="Amann R."/>
            <person name="Jetten M.S.M."/>
            <person name="Mascher T."/>
            <person name="Medema M.H."/>
            <person name="Devos D.P."/>
            <person name="Kaster A.-K."/>
            <person name="Ovreas L."/>
            <person name="Rohde M."/>
            <person name="Galperin M.Y."/>
            <person name="Jogler C."/>
        </authorList>
    </citation>
    <scope>NUCLEOTIDE SEQUENCE [LARGE SCALE GENOMIC DNA]</scope>
    <source>
        <strain evidence="11 12">LF1</strain>
    </source>
</reference>
<evidence type="ECO:0000256" key="4">
    <source>
        <dbReference type="ARBA" id="ARBA00023054"/>
    </source>
</evidence>
<accession>A0A5B1CJ95</accession>
<evidence type="ECO:0000256" key="5">
    <source>
        <dbReference type="ARBA" id="ARBA00023143"/>
    </source>
</evidence>
<keyword evidence="11" id="KW-0282">Flagellum</keyword>
<dbReference type="Pfam" id="PF02465">
    <property type="entry name" value="FliD_N"/>
    <property type="match status" value="1"/>
</dbReference>
<keyword evidence="11" id="KW-0966">Cell projection</keyword>
<evidence type="ECO:0000256" key="8">
    <source>
        <dbReference type="SAM" id="Coils"/>
    </source>
</evidence>
<dbReference type="OrthoDB" id="244268at2"/>
<organism evidence="11 12">
    <name type="scientific">Rubripirellula obstinata</name>
    <dbReference type="NCBI Taxonomy" id="406547"/>
    <lineage>
        <taxon>Bacteria</taxon>
        <taxon>Pseudomonadati</taxon>
        <taxon>Planctomycetota</taxon>
        <taxon>Planctomycetia</taxon>
        <taxon>Pirellulales</taxon>
        <taxon>Pirellulaceae</taxon>
        <taxon>Rubripirellula</taxon>
    </lineage>
</organism>
<dbReference type="GO" id="GO:0007155">
    <property type="term" value="P:cell adhesion"/>
    <property type="evidence" value="ECO:0007669"/>
    <property type="project" value="InterPro"/>
</dbReference>
<dbReference type="InterPro" id="IPR010809">
    <property type="entry name" value="FliD_C"/>
</dbReference>
<comment type="caution">
    <text evidence="11">The sequence shown here is derived from an EMBL/GenBank/DDBJ whole genome shotgun (WGS) entry which is preliminary data.</text>
</comment>
<evidence type="ECO:0000256" key="2">
    <source>
        <dbReference type="ARBA" id="ARBA00009764"/>
    </source>
</evidence>
<dbReference type="EMBL" id="VRLW01000001">
    <property type="protein sequence ID" value="KAA1259364.1"/>
    <property type="molecule type" value="Genomic_DNA"/>
</dbReference>
<protein>
    <recommendedName>
        <fullName evidence="7">Filament cap protein</fullName>
    </recommendedName>
    <alternativeName>
        <fullName evidence="6">Flagellar cap protein</fullName>
    </alternativeName>
</protein>
<dbReference type="InterPro" id="IPR040026">
    <property type="entry name" value="FliD"/>
</dbReference>
<proteinExistence type="inferred from homology"/>
<keyword evidence="5" id="KW-0975">Bacterial flagellum</keyword>
<dbReference type="RefSeq" id="WP_068266005.1">
    <property type="nucleotide sequence ID" value="NZ_LWSK01000104.1"/>
</dbReference>
<dbReference type="Pfam" id="PF07195">
    <property type="entry name" value="FliD_C"/>
    <property type="match status" value="1"/>
</dbReference>
<evidence type="ECO:0000256" key="3">
    <source>
        <dbReference type="ARBA" id="ARBA00011255"/>
    </source>
</evidence>
<comment type="subunit">
    <text evidence="3">Homopentamer.</text>
</comment>
<dbReference type="GO" id="GO:0009424">
    <property type="term" value="C:bacterial-type flagellum hook"/>
    <property type="evidence" value="ECO:0007669"/>
    <property type="project" value="InterPro"/>
</dbReference>
<feature type="coiled-coil region" evidence="8">
    <location>
        <begin position="976"/>
        <end position="1003"/>
    </location>
</feature>
<feature type="domain" description="Flagellar hook-associated protein 2 N-terminal" evidence="9">
    <location>
        <begin position="12"/>
        <end position="108"/>
    </location>
</feature>
<comment type="similarity">
    <text evidence="2">Belongs to the FliD family.</text>
</comment>
<evidence type="ECO:0000256" key="1">
    <source>
        <dbReference type="ARBA" id="ARBA00004365"/>
    </source>
</evidence>
<keyword evidence="12" id="KW-1185">Reference proteome</keyword>
<dbReference type="GO" id="GO:0071973">
    <property type="term" value="P:bacterial-type flagellum-dependent cell motility"/>
    <property type="evidence" value="ECO:0007669"/>
    <property type="project" value="TreeGrafter"/>
</dbReference>
<dbReference type="PANTHER" id="PTHR30288:SF0">
    <property type="entry name" value="FLAGELLAR HOOK-ASSOCIATED PROTEIN 2"/>
    <property type="match status" value="1"/>
</dbReference>
<dbReference type="Proteomes" id="UP000322699">
    <property type="component" value="Unassembled WGS sequence"/>
</dbReference>
<evidence type="ECO:0000313" key="11">
    <source>
        <dbReference type="EMBL" id="KAA1259364.1"/>
    </source>
</evidence>
<feature type="domain" description="Flagellar hook-associated protein 2 C-terminal" evidence="10">
    <location>
        <begin position="810"/>
        <end position="1020"/>
    </location>
</feature>
<gene>
    <name evidence="11" type="primary">fliD</name>
    <name evidence="11" type="ORF">LF1_18960</name>
</gene>
<dbReference type="AlphaFoldDB" id="A0A5B1CJ95"/>
<evidence type="ECO:0000256" key="6">
    <source>
        <dbReference type="ARBA" id="ARBA00033074"/>
    </source>
</evidence>
<evidence type="ECO:0000313" key="12">
    <source>
        <dbReference type="Proteomes" id="UP000322699"/>
    </source>
</evidence>
<comment type="subcellular location">
    <subcellularLocation>
        <location evidence="1">Bacterial flagellum</location>
    </subcellularLocation>
</comment>
<name>A0A5B1CJ95_9BACT</name>
<dbReference type="PANTHER" id="PTHR30288">
    <property type="entry name" value="FLAGELLAR CAP/ASSEMBLY PROTEIN FLID"/>
    <property type="match status" value="1"/>
</dbReference>
<keyword evidence="4 8" id="KW-0175">Coiled coil</keyword>
<dbReference type="InterPro" id="IPR003481">
    <property type="entry name" value="FliD_N"/>
</dbReference>
<sequence>MGRIQSSIGLITGTDIAGTVDQLMAINAQPRDRLLSRTQTLQAEQRSIDELTASVIGVQFSGAQLSNLSTFRSKSAASSDSDALSVLAGSKATAATHDVRTIQTAATHTVRSRAQFDSDSEALGLTGTIKITPDGFLDQSASLSSLNNGRGVDAGKIRITDRSGSSADIDLSSAQTIDDVITAINDADIDVAATTVGGKLQLTDQTGSTSSNLVVEQLGNDETAADLGLWGIDVAADTATGFNLTFNVDADTDLSQLRQGKGVRLDDGNDLSIKLSDGSSLDVDFGDFGGAEQPTIQDVVDALNAVDPAKISASFTSKGIEVVDLTTGTEAFSISDATDSKAASDLGLVGSTSSGDTITAEFEAEVLRGTSIEKLSGGSGLTGLTTLDVTTADGSSAAIDLSSATNTAEIIDAINQSGLDIIARLNDSGTGLRLRDVSGGTGNFVISSADDTADSLGVAANTENDIVVGTNLNKQTVNRDTLLSSLRGGIGVDDGSFTITDSDGGVAAINIAADGITSVGGLIDKINGLGIDVTASLSESGDGITLVDNAGGTDTLKVSDSGNGTTASDLGIAGEATDQTINGATVSALAGTQADVIQIEATDSLASIVEKLNASENYATAAVELNNDGSYGLRVRSNKGGAAGRFGLLVNGFDLQIDTTAQAQDAKIAVSTDGGSERLLSSSDGVFDLNDSEASTATVTSSTKLSDFASGAASGSFLVTDSAGTVSAINVTVQGIETVGELVQAFNDLGIGIEASVNEDGTGISIVDTAGGSEKLTITDVGNGIAASSLGIAGEADDETIAGETVQALNGTGQSNEEDDATGLTFTLKELSSETISVTVTEDSSKITAAAKTFVDQYNNLVDKLESLTFFNADSNEVGLLFGSSEAQRIRSGYSRLLSGAISGAGNIKTIGQVGMRFNDEGKLDLDSSRLASAVEDSREDVESFFTTQDNGLADRLDSLAESIAGVDSGLLLNRRQTLTTQVERNNDRIETLNSRLEDQRERLLISFFQTEEAISKIQSNSSAIEQIQRISL</sequence>
<dbReference type="GO" id="GO:0009421">
    <property type="term" value="C:bacterial-type flagellum filament cap"/>
    <property type="evidence" value="ECO:0007669"/>
    <property type="project" value="InterPro"/>
</dbReference>
<evidence type="ECO:0000259" key="9">
    <source>
        <dbReference type="Pfam" id="PF02465"/>
    </source>
</evidence>
<evidence type="ECO:0000256" key="7">
    <source>
        <dbReference type="ARBA" id="ARBA00033192"/>
    </source>
</evidence>
<keyword evidence="11" id="KW-0969">Cilium</keyword>
<evidence type="ECO:0000259" key="10">
    <source>
        <dbReference type="Pfam" id="PF07195"/>
    </source>
</evidence>